<protein>
    <submittedName>
        <fullName evidence="3">Uncharacterized protein</fullName>
    </submittedName>
</protein>
<organism evidence="3 4">
    <name type="scientific">Priestia megaterium</name>
    <name type="common">Bacillus megaterium</name>
    <dbReference type="NCBI Taxonomy" id="1404"/>
    <lineage>
        <taxon>Bacteria</taxon>
        <taxon>Bacillati</taxon>
        <taxon>Bacillota</taxon>
        <taxon>Bacilli</taxon>
        <taxon>Bacillales</taxon>
        <taxon>Bacillaceae</taxon>
        <taxon>Priestia</taxon>
    </lineage>
</organism>
<evidence type="ECO:0000256" key="1">
    <source>
        <dbReference type="SAM" id="Coils"/>
    </source>
</evidence>
<dbReference type="EMBL" id="CP051128">
    <property type="protein sequence ID" value="QIZ07975.1"/>
    <property type="molecule type" value="Genomic_DNA"/>
</dbReference>
<reference evidence="3 4" key="2">
    <citation type="submission" date="2020-04" db="EMBL/GenBank/DDBJ databases">
        <authorList>
            <person name="Fomenkov A."/>
            <person name="Anton B.P."/>
            <person name="Roberts R.J."/>
        </authorList>
    </citation>
    <scope>NUCLEOTIDE SEQUENCE [LARGE SCALE GENOMIC DNA]</scope>
    <source>
        <strain evidence="3 4">S2</strain>
    </source>
</reference>
<accession>A0A6H1P3D8</accession>
<evidence type="ECO:0000256" key="2">
    <source>
        <dbReference type="SAM" id="MobiDB-lite"/>
    </source>
</evidence>
<evidence type="ECO:0000313" key="3">
    <source>
        <dbReference type="EMBL" id="QIZ07975.1"/>
    </source>
</evidence>
<gene>
    <name evidence="3" type="ORF">HFZ78_15585</name>
</gene>
<reference evidence="3 4" key="1">
    <citation type="submission" date="2020-04" db="EMBL/GenBank/DDBJ databases">
        <title>Genome-Wide Identification of 5-Methylcytosine Sites in Bacterial Genomes By High-Throughput Sequencing of MspJI Restriction Fragments.</title>
        <authorList>
            <person name="Wu V."/>
        </authorList>
    </citation>
    <scope>NUCLEOTIDE SEQUENCE [LARGE SCALE GENOMIC DNA]</scope>
    <source>
        <strain evidence="3 4">S2</strain>
    </source>
</reference>
<dbReference type="Proteomes" id="UP000501868">
    <property type="component" value="Chromosome"/>
</dbReference>
<evidence type="ECO:0000313" key="4">
    <source>
        <dbReference type="Proteomes" id="UP000501868"/>
    </source>
</evidence>
<feature type="region of interest" description="Disordered" evidence="2">
    <location>
        <begin position="1"/>
        <end position="21"/>
    </location>
</feature>
<proteinExistence type="predicted"/>
<dbReference type="AlphaFoldDB" id="A0A6H1P3D8"/>
<feature type="coiled-coil region" evidence="1">
    <location>
        <begin position="76"/>
        <end position="103"/>
    </location>
</feature>
<name>A0A6H1P3D8_PRIMG</name>
<sequence>MGLFINNSEHPDVYKNKQNPQASNQVISRQDFLSQLISEQQIANTALKKALSELGMQSQHQEETHFNQWNHVGNQLNDLQSRLERYEDANHNLALQMNKQLELQKEISKKMTKQEEFQGGVLQRLDNQEALMDKISRQINHIRSILFERTNYLATKIDDGYKMTSSYVYKLMTGSDQPLTFFLMNHKKEENKKQTD</sequence>
<keyword evidence="1" id="KW-0175">Coiled coil</keyword>